<protein>
    <submittedName>
        <fullName evidence="2">MarR family transcriptional regulator</fullName>
    </submittedName>
</protein>
<dbReference type="InterPro" id="IPR036390">
    <property type="entry name" value="WH_DNA-bd_sf"/>
</dbReference>
<gene>
    <name evidence="2" type="ORF">ET475_14540</name>
</gene>
<dbReference type="KEGG" id="mprt:ET475_14540"/>
<evidence type="ECO:0000313" key="3">
    <source>
        <dbReference type="Proteomes" id="UP000293995"/>
    </source>
</evidence>
<dbReference type="InterPro" id="IPR036388">
    <property type="entry name" value="WH-like_DNA-bd_sf"/>
</dbReference>
<organism evidence="2 3">
    <name type="scientific">Microbacterium protaetiae</name>
    <dbReference type="NCBI Taxonomy" id="2509458"/>
    <lineage>
        <taxon>Bacteria</taxon>
        <taxon>Bacillati</taxon>
        <taxon>Actinomycetota</taxon>
        <taxon>Actinomycetes</taxon>
        <taxon>Micrococcales</taxon>
        <taxon>Microbacteriaceae</taxon>
        <taxon>Microbacterium</taxon>
    </lineage>
</organism>
<dbReference type="Pfam" id="PF12802">
    <property type="entry name" value="MarR_2"/>
    <property type="match status" value="1"/>
</dbReference>
<dbReference type="RefSeq" id="WP_129391823.1">
    <property type="nucleotide sequence ID" value="NZ_CP035494.1"/>
</dbReference>
<feature type="domain" description="HTH marR-type" evidence="1">
    <location>
        <begin position="63"/>
        <end position="113"/>
    </location>
</feature>
<name>A0A4P6EFE0_9MICO</name>
<dbReference type="SUPFAM" id="SSF46785">
    <property type="entry name" value="Winged helix' DNA-binding domain"/>
    <property type="match status" value="1"/>
</dbReference>
<dbReference type="Gene3D" id="1.10.10.10">
    <property type="entry name" value="Winged helix-like DNA-binding domain superfamily/Winged helix DNA-binding domain"/>
    <property type="match status" value="1"/>
</dbReference>
<dbReference type="InterPro" id="IPR000835">
    <property type="entry name" value="HTH_MarR-typ"/>
</dbReference>
<sequence>MDTRVVAAPEVARALGVSLPTAHKALDRAGVPRVGRGHTRVAPEGVVKTLVAERGSTPPSDRDPADLRVLAVLSHSPLGQASARSVASRAGLSPTTTSRALQRLAVDRLVEQRDLVVPSGRARHEKRWFVNTPAWLQPLVDQVRSTRLPRRKVQPSPLPVALHHLFWNADVTTLDPAVDGSYMAGRLLEAPDIRAWTWALANISRVDIKTALGRRGVKPATRALVENWWADEH</sequence>
<evidence type="ECO:0000313" key="2">
    <source>
        <dbReference type="EMBL" id="QAY61082.1"/>
    </source>
</evidence>
<dbReference type="GO" id="GO:0003700">
    <property type="term" value="F:DNA-binding transcription factor activity"/>
    <property type="evidence" value="ECO:0007669"/>
    <property type="project" value="InterPro"/>
</dbReference>
<keyword evidence="3" id="KW-1185">Reference proteome</keyword>
<evidence type="ECO:0000259" key="1">
    <source>
        <dbReference type="Pfam" id="PF12802"/>
    </source>
</evidence>
<reference evidence="2 3" key="1">
    <citation type="submission" date="2019-01" db="EMBL/GenBank/DDBJ databases">
        <title>Genome sequencing of strain DFW100M-13.</title>
        <authorList>
            <person name="Heo J."/>
            <person name="Kim S.-J."/>
            <person name="Kim J.-S."/>
            <person name="Hong S.-B."/>
            <person name="Kwon S.-W."/>
        </authorList>
    </citation>
    <scope>NUCLEOTIDE SEQUENCE [LARGE SCALE GENOMIC DNA]</scope>
    <source>
        <strain evidence="2 3">DFW100M-13</strain>
    </source>
</reference>
<dbReference type="Proteomes" id="UP000293995">
    <property type="component" value="Chromosome"/>
</dbReference>
<accession>A0A4P6EFE0</accession>
<dbReference type="OrthoDB" id="5114650at2"/>
<proteinExistence type="predicted"/>
<dbReference type="AlphaFoldDB" id="A0A4P6EFE0"/>
<dbReference type="EMBL" id="CP035494">
    <property type="protein sequence ID" value="QAY61082.1"/>
    <property type="molecule type" value="Genomic_DNA"/>
</dbReference>